<accession>A0A6G0T5M3</accession>
<dbReference type="Proteomes" id="UP000475862">
    <property type="component" value="Unassembled WGS sequence"/>
</dbReference>
<dbReference type="EMBL" id="VYZN01000054">
    <property type="protein sequence ID" value="KAE9526551.1"/>
    <property type="molecule type" value="Genomic_DNA"/>
</dbReference>
<organism evidence="1 2">
    <name type="scientific">Aphis glycines</name>
    <name type="common">Soybean aphid</name>
    <dbReference type="NCBI Taxonomy" id="307491"/>
    <lineage>
        <taxon>Eukaryota</taxon>
        <taxon>Metazoa</taxon>
        <taxon>Ecdysozoa</taxon>
        <taxon>Arthropoda</taxon>
        <taxon>Hexapoda</taxon>
        <taxon>Insecta</taxon>
        <taxon>Pterygota</taxon>
        <taxon>Neoptera</taxon>
        <taxon>Paraneoptera</taxon>
        <taxon>Hemiptera</taxon>
        <taxon>Sternorrhyncha</taxon>
        <taxon>Aphidomorpha</taxon>
        <taxon>Aphidoidea</taxon>
        <taxon>Aphididae</taxon>
        <taxon>Aphidini</taxon>
        <taxon>Aphis</taxon>
        <taxon>Aphis</taxon>
    </lineage>
</organism>
<dbReference type="OrthoDB" id="6624552at2759"/>
<evidence type="ECO:0000313" key="2">
    <source>
        <dbReference type="Proteomes" id="UP000475862"/>
    </source>
</evidence>
<name>A0A6G0T5M3_APHGL</name>
<evidence type="ECO:0008006" key="3">
    <source>
        <dbReference type="Google" id="ProtNLM"/>
    </source>
</evidence>
<sequence length="230" mass="26441">MRIIRAYWTVSDEAALVLAGLPPADLLGMERKRIRARAAAPPIQGAIPPSKATIKRQERCETNIRWQARWSSTTKRSWTRKLLPNLNRWLGRTVPKIPLSFHMTQALTGHGCFQQYLFKMGRANSPRCTLCYHEDDTAEHTLFDCAYFAGLRDELGNRLGHQPSTEDISAILCGPEFESLPTDDAERNSVLCNAEENFRLFYKMVEEIMTLEEEEERRRQAADGRRRMSI</sequence>
<proteinExistence type="predicted"/>
<protein>
    <recommendedName>
        <fullName evidence="3">Reverse transcriptase zinc-binding domain-containing protein</fullName>
    </recommendedName>
</protein>
<keyword evidence="2" id="KW-1185">Reference proteome</keyword>
<evidence type="ECO:0000313" key="1">
    <source>
        <dbReference type="EMBL" id="KAE9526551.1"/>
    </source>
</evidence>
<comment type="caution">
    <text evidence="1">The sequence shown here is derived from an EMBL/GenBank/DDBJ whole genome shotgun (WGS) entry which is preliminary data.</text>
</comment>
<dbReference type="AlphaFoldDB" id="A0A6G0T5M3"/>
<gene>
    <name evidence="1" type="ORF">AGLY_013199</name>
</gene>
<reference evidence="1 2" key="1">
    <citation type="submission" date="2019-08" db="EMBL/GenBank/DDBJ databases">
        <title>The genome of the soybean aphid Biotype 1, its phylome, world population structure and adaptation to the North American continent.</title>
        <authorList>
            <person name="Giordano R."/>
            <person name="Donthu R.K."/>
            <person name="Hernandez A.G."/>
            <person name="Wright C.L."/>
            <person name="Zimin A.V."/>
        </authorList>
    </citation>
    <scope>NUCLEOTIDE SEQUENCE [LARGE SCALE GENOMIC DNA]</scope>
    <source>
        <tissue evidence="1">Whole aphids</tissue>
    </source>
</reference>